<proteinExistence type="predicted"/>
<accession>Q4S584</accession>
<evidence type="ECO:0000256" key="1">
    <source>
        <dbReference type="SAM" id="MobiDB-lite"/>
    </source>
</evidence>
<dbReference type="KEGG" id="tng:GSTEN00023843G001"/>
<name>Q4S584_TETNG</name>
<evidence type="ECO:0000313" key="2">
    <source>
        <dbReference type="EMBL" id="CAG04198.1"/>
    </source>
</evidence>
<organism evidence="2">
    <name type="scientific">Tetraodon nigroviridis</name>
    <name type="common">Spotted green pufferfish</name>
    <name type="synonym">Chelonodon nigroviridis</name>
    <dbReference type="NCBI Taxonomy" id="99883"/>
    <lineage>
        <taxon>Eukaryota</taxon>
        <taxon>Metazoa</taxon>
        <taxon>Chordata</taxon>
        <taxon>Craniata</taxon>
        <taxon>Vertebrata</taxon>
        <taxon>Euteleostomi</taxon>
        <taxon>Actinopterygii</taxon>
        <taxon>Neopterygii</taxon>
        <taxon>Teleostei</taxon>
        <taxon>Neoteleostei</taxon>
        <taxon>Acanthomorphata</taxon>
        <taxon>Eupercaria</taxon>
        <taxon>Tetraodontiformes</taxon>
        <taxon>Tetradontoidea</taxon>
        <taxon>Tetraodontidae</taxon>
        <taxon>Tetraodon</taxon>
    </lineage>
</organism>
<reference evidence="2" key="1">
    <citation type="journal article" date="2004" name="Nature">
        <title>Genome duplication in the teleost fish Tetraodon nigroviridis reveals the early vertebrate proto-karyotype.</title>
        <authorList>
            <person name="Jaillon O."/>
            <person name="Aury J.-M."/>
            <person name="Brunet F."/>
            <person name="Petit J.-L."/>
            <person name="Stange-Thomann N."/>
            <person name="Mauceli E."/>
            <person name="Bouneau L."/>
            <person name="Fischer C."/>
            <person name="Ozouf-Costaz C."/>
            <person name="Bernot A."/>
            <person name="Nicaud S."/>
            <person name="Jaffe D."/>
            <person name="Fisher S."/>
            <person name="Lutfalla G."/>
            <person name="Dossat C."/>
            <person name="Segurens B."/>
            <person name="Dasilva C."/>
            <person name="Salanoubat M."/>
            <person name="Levy M."/>
            <person name="Boudet N."/>
            <person name="Castellano S."/>
            <person name="Anthouard V."/>
            <person name="Jubin C."/>
            <person name="Castelli V."/>
            <person name="Katinka M."/>
            <person name="Vacherie B."/>
            <person name="Biemont C."/>
            <person name="Skalli Z."/>
            <person name="Cattolico L."/>
            <person name="Poulain J."/>
            <person name="De Berardinis V."/>
            <person name="Cruaud C."/>
            <person name="Duprat S."/>
            <person name="Brottier P."/>
            <person name="Coutanceau J.-P."/>
            <person name="Gouzy J."/>
            <person name="Parra G."/>
            <person name="Lardier G."/>
            <person name="Chapple C."/>
            <person name="McKernan K.J."/>
            <person name="McEwan P."/>
            <person name="Bosak S."/>
            <person name="Kellis M."/>
            <person name="Volff J.-N."/>
            <person name="Guigo R."/>
            <person name="Zody M.C."/>
            <person name="Mesirov J."/>
            <person name="Lindblad-Toh K."/>
            <person name="Birren B."/>
            <person name="Nusbaum C."/>
            <person name="Kahn D."/>
            <person name="Robinson-Rechavi M."/>
            <person name="Laudet V."/>
            <person name="Schachter V."/>
            <person name="Quetier F."/>
            <person name="Saurin W."/>
            <person name="Scarpelli C."/>
            <person name="Wincker P."/>
            <person name="Lander E.S."/>
            <person name="Weissenbach J."/>
            <person name="Roest Crollius H."/>
        </authorList>
    </citation>
    <scope>NUCLEOTIDE SEQUENCE [LARGE SCALE GENOMIC DNA]</scope>
</reference>
<dbReference type="EMBL" id="CAAE01014737">
    <property type="protein sequence ID" value="CAG04198.1"/>
    <property type="molecule type" value="Genomic_DNA"/>
</dbReference>
<gene>
    <name evidence="2" type="ORF">GSTENG00023843001</name>
</gene>
<feature type="region of interest" description="Disordered" evidence="1">
    <location>
        <begin position="1"/>
        <end position="37"/>
    </location>
</feature>
<sequence length="37" mass="3936">MAAAEAMPKPNLEDGQHFIGKSAMRLNGASLPSETKH</sequence>
<protein>
    <submittedName>
        <fullName evidence="2">(spotted green pufferfish) hypothetical protein</fullName>
    </submittedName>
</protein>
<dbReference type="AlphaFoldDB" id="Q4S584"/>
<reference evidence="2" key="2">
    <citation type="submission" date="2004-02" db="EMBL/GenBank/DDBJ databases">
        <authorList>
            <consortium name="Genoscope"/>
            <consortium name="Whitehead Institute Centre for Genome Research"/>
        </authorList>
    </citation>
    <scope>NUCLEOTIDE SEQUENCE</scope>
</reference>
<comment type="caution">
    <text evidence="2">The sequence shown here is derived from an EMBL/GenBank/DDBJ whole genome shotgun (WGS) entry which is preliminary data.</text>
</comment>